<name>A0A4P9YIE8_ROZAC</name>
<dbReference type="SUPFAM" id="SSF56235">
    <property type="entry name" value="N-terminal nucleophile aminohydrolases (Ntn hydrolases)"/>
    <property type="match status" value="1"/>
</dbReference>
<dbReference type="PANTHER" id="PTHR11599">
    <property type="entry name" value="PROTEASOME SUBUNIT ALPHA/BETA"/>
    <property type="match status" value="1"/>
</dbReference>
<evidence type="ECO:0000256" key="3">
    <source>
        <dbReference type="SAM" id="MobiDB-lite"/>
    </source>
</evidence>
<dbReference type="InterPro" id="IPR050115">
    <property type="entry name" value="Proteasome_alpha"/>
</dbReference>
<evidence type="ECO:0000313" key="5">
    <source>
        <dbReference type="Proteomes" id="UP000281549"/>
    </source>
</evidence>
<dbReference type="GO" id="GO:0019773">
    <property type="term" value="C:proteasome core complex, alpha-subunit complex"/>
    <property type="evidence" value="ECO:0007669"/>
    <property type="project" value="UniProtKB-UniRule"/>
</dbReference>
<reference evidence="5" key="1">
    <citation type="journal article" date="2018" name="Nat. Microbiol.">
        <title>Leveraging single-cell genomics to expand the fungal tree of life.</title>
        <authorList>
            <person name="Ahrendt S.R."/>
            <person name="Quandt C.A."/>
            <person name="Ciobanu D."/>
            <person name="Clum A."/>
            <person name="Salamov A."/>
            <person name="Andreopoulos B."/>
            <person name="Cheng J.F."/>
            <person name="Woyke T."/>
            <person name="Pelin A."/>
            <person name="Henrissat B."/>
            <person name="Reynolds N.K."/>
            <person name="Benny G.L."/>
            <person name="Smith M.E."/>
            <person name="James T.Y."/>
            <person name="Grigoriev I.V."/>
        </authorList>
    </citation>
    <scope>NUCLEOTIDE SEQUENCE [LARGE SCALE GENOMIC DNA]</scope>
    <source>
        <strain evidence="5">CSF55</strain>
    </source>
</reference>
<keyword evidence="1 2" id="KW-0647">Proteasome</keyword>
<dbReference type="Pfam" id="PF00227">
    <property type="entry name" value="Proteasome"/>
    <property type="match status" value="1"/>
</dbReference>
<gene>
    <name evidence="4" type="ORF">ROZALSC1DRAFT_29803</name>
</gene>
<dbReference type="Proteomes" id="UP000281549">
    <property type="component" value="Unassembled WGS sequence"/>
</dbReference>
<dbReference type="EMBL" id="ML005433">
    <property type="protein sequence ID" value="RKP18531.1"/>
    <property type="molecule type" value="Genomic_DNA"/>
</dbReference>
<organism evidence="4 5">
    <name type="scientific">Rozella allomycis (strain CSF55)</name>
    <dbReference type="NCBI Taxonomy" id="988480"/>
    <lineage>
        <taxon>Eukaryota</taxon>
        <taxon>Fungi</taxon>
        <taxon>Fungi incertae sedis</taxon>
        <taxon>Cryptomycota</taxon>
        <taxon>Cryptomycota incertae sedis</taxon>
        <taxon>Rozella</taxon>
    </lineage>
</organism>
<comment type="similarity">
    <text evidence="2">Belongs to the peptidase T1A family.</text>
</comment>
<evidence type="ECO:0000313" key="4">
    <source>
        <dbReference type="EMBL" id="RKP18531.1"/>
    </source>
</evidence>
<dbReference type="GO" id="GO:0051603">
    <property type="term" value="P:proteolysis involved in protein catabolic process"/>
    <property type="evidence" value="ECO:0007669"/>
    <property type="project" value="InterPro"/>
</dbReference>
<sequence>MEAVKQGSPSVALRSSTHAVLLAIKRSQAELAAYQKKIFKVDDHIGIAIAGLTSDARVLSTIMRNQAIKSKLVYDRQLPVQRIVAEISDRAQRNTQLYGGRPYGVGLLVAGVDENGAHIYEFSPSGNYFEYVAMAIGARAQSAKTYLEKQFEAFENASVDELVLHGLRALRDTLQQDKKLDMNNTSIAIIGVNQPFSFVEGAELEGYLQELEKDPKPLRRPAAAQDQEMAPAEGEQQAPMDVE</sequence>
<proteinExistence type="inferred from homology"/>
<protein>
    <submittedName>
        <fullName evidence="4">Proteasome subunit alpha type-1</fullName>
    </submittedName>
</protein>
<dbReference type="FunFam" id="3.60.20.10:FF:000063">
    <property type="entry name" value="Proteasome subunit alpha type"/>
    <property type="match status" value="1"/>
</dbReference>
<accession>A0A4P9YIE8</accession>
<dbReference type="InterPro" id="IPR029055">
    <property type="entry name" value="Ntn_hydrolases_N"/>
</dbReference>
<dbReference type="PROSITE" id="PS51475">
    <property type="entry name" value="PROTEASOME_ALPHA_2"/>
    <property type="match status" value="1"/>
</dbReference>
<feature type="region of interest" description="Disordered" evidence="3">
    <location>
        <begin position="210"/>
        <end position="243"/>
    </location>
</feature>
<dbReference type="InterPro" id="IPR023332">
    <property type="entry name" value="Proteasome_alpha-type"/>
</dbReference>
<dbReference type="Gene3D" id="3.60.20.10">
    <property type="entry name" value="Glutamine Phosphoribosylpyrophosphate, subunit 1, domain 1"/>
    <property type="match status" value="1"/>
</dbReference>
<dbReference type="AlphaFoldDB" id="A0A4P9YIE8"/>
<evidence type="ECO:0000256" key="2">
    <source>
        <dbReference type="PROSITE-ProRule" id="PRU00808"/>
    </source>
</evidence>
<evidence type="ECO:0000256" key="1">
    <source>
        <dbReference type="ARBA" id="ARBA00022942"/>
    </source>
</evidence>
<dbReference type="InterPro" id="IPR001353">
    <property type="entry name" value="Proteasome_sua/b"/>
</dbReference>